<reference evidence="7" key="1">
    <citation type="submission" date="2022-06" db="EMBL/GenBank/DDBJ databases">
        <title>A novel DMS-producing enzyme.</title>
        <authorList>
            <person name="Zhang Y."/>
        </authorList>
    </citation>
    <scope>NUCLEOTIDE SEQUENCE</scope>
    <source>
        <strain evidence="7">H10-59</strain>
    </source>
</reference>
<dbReference type="CDD" id="cd02575">
    <property type="entry name" value="PseudoU_synth_EcTruD"/>
    <property type="match status" value="1"/>
</dbReference>
<dbReference type="SUPFAM" id="SSF55120">
    <property type="entry name" value="Pseudouridine synthase"/>
    <property type="match status" value="1"/>
</dbReference>
<dbReference type="InterPro" id="IPR001656">
    <property type="entry name" value="PsdUridine_synth_TruD"/>
</dbReference>
<evidence type="ECO:0000256" key="5">
    <source>
        <dbReference type="SAM" id="MobiDB-lite"/>
    </source>
</evidence>
<feature type="region of interest" description="Disordered" evidence="5">
    <location>
        <begin position="352"/>
        <end position="391"/>
    </location>
</feature>
<dbReference type="InterPro" id="IPR020119">
    <property type="entry name" value="PsdUridine_synth_TruD_CS"/>
</dbReference>
<dbReference type="PROSITE" id="PS50984">
    <property type="entry name" value="TRUD"/>
    <property type="match status" value="1"/>
</dbReference>
<evidence type="ECO:0000256" key="2">
    <source>
        <dbReference type="ARBA" id="ARBA00022694"/>
    </source>
</evidence>
<feature type="domain" description="TRUD" evidence="6">
    <location>
        <begin position="165"/>
        <end position="311"/>
    </location>
</feature>
<dbReference type="GO" id="GO:0031119">
    <property type="term" value="P:tRNA pseudouridine synthesis"/>
    <property type="evidence" value="ECO:0007669"/>
    <property type="project" value="UniProtKB-UniRule"/>
</dbReference>
<comment type="similarity">
    <text evidence="1 4">Belongs to the pseudouridine synthase TruD family.</text>
</comment>
<keyword evidence="2 4" id="KW-0819">tRNA processing</keyword>
<keyword evidence="3 4" id="KW-0413">Isomerase</keyword>
<dbReference type="InterPro" id="IPR042214">
    <property type="entry name" value="TruD_catalytic"/>
</dbReference>
<comment type="catalytic activity">
    <reaction evidence="4">
        <text>uridine(13) in tRNA = pseudouridine(13) in tRNA</text>
        <dbReference type="Rhea" id="RHEA:42540"/>
        <dbReference type="Rhea" id="RHEA-COMP:10105"/>
        <dbReference type="Rhea" id="RHEA-COMP:10106"/>
        <dbReference type="ChEBI" id="CHEBI:65314"/>
        <dbReference type="ChEBI" id="CHEBI:65315"/>
        <dbReference type="EC" id="5.4.99.27"/>
    </reaction>
</comment>
<dbReference type="GO" id="GO:0003723">
    <property type="term" value="F:RNA binding"/>
    <property type="evidence" value="ECO:0007669"/>
    <property type="project" value="InterPro"/>
</dbReference>
<evidence type="ECO:0000256" key="4">
    <source>
        <dbReference type="HAMAP-Rule" id="MF_01082"/>
    </source>
</evidence>
<accession>A0AAU7KXZ9</accession>
<evidence type="ECO:0000313" key="7">
    <source>
        <dbReference type="EMBL" id="XBO75983.1"/>
    </source>
</evidence>
<dbReference type="PANTHER" id="PTHR47811">
    <property type="entry name" value="TRNA PSEUDOURIDINE SYNTHASE D"/>
    <property type="match status" value="1"/>
</dbReference>
<evidence type="ECO:0000259" key="6">
    <source>
        <dbReference type="PROSITE" id="PS50984"/>
    </source>
</evidence>
<dbReference type="EMBL" id="CP098828">
    <property type="protein sequence ID" value="XBO75983.1"/>
    <property type="molecule type" value="Genomic_DNA"/>
</dbReference>
<dbReference type="InterPro" id="IPR043165">
    <property type="entry name" value="TruD_insert_sf"/>
</dbReference>
<dbReference type="Gene3D" id="3.30.2350.20">
    <property type="entry name" value="TruD, catalytic domain"/>
    <property type="match status" value="1"/>
</dbReference>
<dbReference type="Gene3D" id="3.30.2340.10">
    <property type="entry name" value="TruD, insertion domain"/>
    <property type="match status" value="1"/>
</dbReference>
<dbReference type="PROSITE" id="PS01268">
    <property type="entry name" value="UPF0024"/>
    <property type="match status" value="1"/>
</dbReference>
<dbReference type="Pfam" id="PF01142">
    <property type="entry name" value="TruD"/>
    <property type="match status" value="2"/>
</dbReference>
<dbReference type="HAMAP" id="MF_01082">
    <property type="entry name" value="TruD"/>
    <property type="match status" value="1"/>
</dbReference>
<dbReference type="PANTHER" id="PTHR47811:SF1">
    <property type="entry name" value="TRNA PSEUDOURIDINE SYNTHASE D"/>
    <property type="match status" value="1"/>
</dbReference>
<dbReference type="RefSeq" id="WP_348815454.1">
    <property type="nucleotide sequence ID" value="NZ_CP098828.1"/>
</dbReference>
<dbReference type="InterPro" id="IPR050170">
    <property type="entry name" value="TruD_pseudoU_synthase"/>
</dbReference>
<dbReference type="GO" id="GO:0160150">
    <property type="term" value="F:tRNA pseudouridine(13) synthase activity"/>
    <property type="evidence" value="ECO:0007669"/>
    <property type="project" value="UniProtKB-EC"/>
</dbReference>
<protein>
    <recommendedName>
        <fullName evidence="4">tRNA pseudouridine synthase D</fullName>
        <ecNumber evidence="4">5.4.99.27</ecNumber>
    </recommendedName>
    <alternativeName>
        <fullName evidence="4">tRNA pseudouridine(13) synthase</fullName>
    </alternativeName>
    <alternativeName>
        <fullName evidence="4">tRNA pseudouridylate synthase D</fullName>
    </alternativeName>
    <alternativeName>
        <fullName evidence="4">tRNA-uridine isomerase D</fullName>
    </alternativeName>
</protein>
<dbReference type="AlphaFoldDB" id="A0AAU7KXZ9"/>
<name>A0AAU7KXZ9_9GAMM</name>
<comment type="function">
    <text evidence="4">Responsible for synthesis of pseudouridine from uracil-13 in transfer RNAs.</text>
</comment>
<dbReference type="GO" id="GO:0005829">
    <property type="term" value="C:cytosol"/>
    <property type="evidence" value="ECO:0007669"/>
    <property type="project" value="TreeGrafter"/>
</dbReference>
<evidence type="ECO:0000256" key="3">
    <source>
        <dbReference type="ARBA" id="ARBA00023235"/>
    </source>
</evidence>
<feature type="active site" description="Nucleophile" evidence="4">
    <location>
        <position position="87"/>
    </location>
</feature>
<dbReference type="InterPro" id="IPR020103">
    <property type="entry name" value="PsdUridine_synth_cat_dom_sf"/>
</dbReference>
<sequence>MSDAIVWPPDWPRYLDERFGAPMAGRYRETPEDFQVEEDLGFAPEGQGEHLWLWIAKRDTTTARVASTLAHQCQVSRRDVGYAGMKDRTAVTRQWFSVHLARREAPEDLDARLAAEGYVVEAASRHPRKLKRGVHRGNRFRLKLTGEVARDPGLEQRFEALVSDGVPNYFGPQRFGHEGRNLSKACAVLERGWRKRDDREGMLLSAARSYLFNAQLAERLRRGCWREVLAGDVMMLEGTHSLFDVESPDDALKARLEQGDIHPAGVLWGTGGSRARERAEALEQDVLAEAPALCAGLEKARVKASRRALRVMPTEARLWRQDDAVWLEFRLPAGAFATAVLRELMDHPTLSFRNAPSVDEPLVKEPVARQPGEELTGDAQPVAEQHQGDAP</sequence>
<dbReference type="InterPro" id="IPR011760">
    <property type="entry name" value="PsdUridine_synth_TruD_insert"/>
</dbReference>
<gene>
    <name evidence="4" type="primary">truD</name>
    <name evidence="7" type="ORF">NFG57_04185</name>
</gene>
<dbReference type="EC" id="5.4.99.27" evidence="4"/>
<evidence type="ECO:0000256" key="1">
    <source>
        <dbReference type="ARBA" id="ARBA00007953"/>
    </source>
</evidence>
<organism evidence="7">
    <name type="scientific">Halomonas sp. H10-59</name>
    <dbReference type="NCBI Taxonomy" id="2950874"/>
    <lineage>
        <taxon>Bacteria</taxon>
        <taxon>Pseudomonadati</taxon>
        <taxon>Pseudomonadota</taxon>
        <taxon>Gammaproteobacteria</taxon>
        <taxon>Oceanospirillales</taxon>
        <taxon>Halomonadaceae</taxon>
        <taxon>Halomonas</taxon>
    </lineage>
</organism>
<proteinExistence type="inferred from homology"/>